<dbReference type="AlphaFoldDB" id="A0A973VZL6"/>
<feature type="region of interest" description="Disordered" evidence="1">
    <location>
        <begin position="40"/>
        <end position="59"/>
    </location>
</feature>
<proteinExistence type="predicted"/>
<name>A0A973VZL6_9BRAD</name>
<dbReference type="EMBL" id="JAAOLE020000001">
    <property type="protein sequence ID" value="NVI44917.1"/>
    <property type="molecule type" value="Genomic_DNA"/>
</dbReference>
<organism evidence="2">
    <name type="scientific">Bradyrhizobium septentrionale</name>
    <dbReference type="NCBI Taxonomy" id="1404411"/>
    <lineage>
        <taxon>Bacteria</taxon>
        <taxon>Pseudomonadati</taxon>
        <taxon>Pseudomonadota</taxon>
        <taxon>Alphaproteobacteria</taxon>
        <taxon>Hyphomicrobiales</taxon>
        <taxon>Nitrobacteraceae</taxon>
        <taxon>Bradyrhizobium</taxon>
    </lineage>
</organism>
<accession>A0A973VZL6</accession>
<sequence length="70" mass="7946">MRGAAGILDEVDEARRVVERLADMLEARDIDVTVFHNDVSQSQSENLEQDRGLSQQPEARPRRVRALLCL</sequence>
<evidence type="ECO:0000256" key="1">
    <source>
        <dbReference type="SAM" id="MobiDB-lite"/>
    </source>
</evidence>
<reference evidence="2" key="1">
    <citation type="submission" date="2020-06" db="EMBL/GenBank/DDBJ databases">
        <title>Whole Genome Sequence of Bradyrhizobium sp. Strain 1S1.</title>
        <authorList>
            <person name="Bromfield E.S.P."/>
            <person name="Cloutier S."/>
        </authorList>
    </citation>
    <scope>NUCLEOTIDE SEQUENCE [LARGE SCALE GENOMIC DNA]</scope>
    <source>
        <strain evidence="2">1S1</strain>
    </source>
</reference>
<feature type="compositionally biased region" description="Polar residues" evidence="1">
    <location>
        <begin position="40"/>
        <end position="57"/>
    </location>
</feature>
<comment type="caution">
    <text evidence="2">The sequence shown here is derived from an EMBL/GenBank/DDBJ whole genome shotgun (WGS) entry which is preliminary data.</text>
</comment>
<gene>
    <name evidence="2" type="ORF">HAP48_018570</name>
</gene>
<evidence type="ECO:0000313" key="2">
    <source>
        <dbReference type="EMBL" id="NVI44917.1"/>
    </source>
</evidence>
<protein>
    <submittedName>
        <fullName evidence="2">Uncharacterized protein</fullName>
    </submittedName>
</protein>